<gene>
    <name evidence="12" type="ORF">CJN711_LOCUS23329</name>
</gene>
<evidence type="ECO:0000256" key="8">
    <source>
        <dbReference type="ARBA" id="ARBA00023136"/>
    </source>
</evidence>
<dbReference type="InterPro" id="IPR003593">
    <property type="entry name" value="AAA+_ATPase"/>
</dbReference>
<evidence type="ECO:0000256" key="4">
    <source>
        <dbReference type="ARBA" id="ARBA00022692"/>
    </source>
</evidence>
<keyword evidence="5" id="KW-0547">Nucleotide-binding</keyword>
<dbReference type="Proteomes" id="UP000663855">
    <property type="component" value="Unassembled WGS sequence"/>
</dbReference>
<dbReference type="InterPro" id="IPR003439">
    <property type="entry name" value="ABC_transporter-like_ATP-bd"/>
</dbReference>
<dbReference type="AlphaFoldDB" id="A0A815MMU0"/>
<accession>A0A815MMU0</accession>
<dbReference type="SUPFAM" id="SSF90123">
    <property type="entry name" value="ABC transporter transmembrane region"/>
    <property type="match status" value="1"/>
</dbReference>
<evidence type="ECO:0000313" key="13">
    <source>
        <dbReference type="Proteomes" id="UP000663855"/>
    </source>
</evidence>
<feature type="transmembrane region" description="Helical" evidence="9">
    <location>
        <begin position="167"/>
        <end position="189"/>
    </location>
</feature>
<feature type="transmembrane region" description="Helical" evidence="9">
    <location>
        <begin position="201"/>
        <end position="218"/>
    </location>
</feature>
<dbReference type="GO" id="GO:0090374">
    <property type="term" value="P:oligopeptide export from mitochondrion"/>
    <property type="evidence" value="ECO:0007669"/>
    <property type="project" value="TreeGrafter"/>
</dbReference>
<keyword evidence="7 9" id="KW-1133">Transmembrane helix</keyword>
<dbReference type="Gene3D" id="1.20.1560.10">
    <property type="entry name" value="ABC transporter type 1, transmembrane domain"/>
    <property type="match status" value="1"/>
</dbReference>
<comment type="subcellular location">
    <subcellularLocation>
        <location evidence="1">Membrane</location>
        <topology evidence="1">Multi-pass membrane protein</topology>
    </subcellularLocation>
</comment>
<evidence type="ECO:0000256" key="1">
    <source>
        <dbReference type="ARBA" id="ARBA00004141"/>
    </source>
</evidence>
<evidence type="ECO:0000259" key="10">
    <source>
        <dbReference type="PROSITE" id="PS50893"/>
    </source>
</evidence>
<feature type="domain" description="ABC transporter" evidence="10">
    <location>
        <begin position="262"/>
        <end position="501"/>
    </location>
</feature>
<dbReference type="GO" id="GO:0005524">
    <property type="term" value="F:ATP binding"/>
    <property type="evidence" value="ECO:0007669"/>
    <property type="project" value="UniProtKB-KW"/>
</dbReference>
<evidence type="ECO:0000256" key="9">
    <source>
        <dbReference type="SAM" id="Phobius"/>
    </source>
</evidence>
<evidence type="ECO:0000256" key="6">
    <source>
        <dbReference type="ARBA" id="ARBA00022840"/>
    </source>
</evidence>
<dbReference type="FunFam" id="3.40.50.300:FF:000205">
    <property type="entry name" value="ABC transporter B family member 4"/>
    <property type="match status" value="1"/>
</dbReference>
<protein>
    <submittedName>
        <fullName evidence="12">Uncharacterized protein</fullName>
    </submittedName>
</protein>
<dbReference type="PANTHER" id="PTHR43394:SF1">
    <property type="entry name" value="ATP-BINDING CASSETTE SUB-FAMILY B MEMBER 10, MITOCHONDRIAL"/>
    <property type="match status" value="1"/>
</dbReference>
<dbReference type="Gene3D" id="3.40.50.300">
    <property type="entry name" value="P-loop containing nucleotide triphosphate hydrolases"/>
    <property type="match status" value="1"/>
</dbReference>
<dbReference type="InterPro" id="IPR017871">
    <property type="entry name" value="ABC_transporter-like_CS"/>
</dbReference>
<dbReference type="CDD" id="cd03249">
    <property type="entry name" value="ABC_MTABC3_MDL1_MDL2"/>
    <property type="match status" value="1"/>
</dbReference>
<dbReference type="SUPFAM" id="SSF52540">
    <property type="entry name" value="P-loop containing nucleoside triphosphate hydrolases"/>
    <property type="match status" value="1"/>
</dbReference>
<dbReference type="GO" id="GO:0005743">
    <property type="term" value="C:mitochondrial inner membrane"/>
    <property type="evidence" value="ECO:0007669"/>
    <property type="project" value="TreeGrafter"/>
</dbReference>
<comment type="similarity">
    <text evidence="2">Belongs to the ABC transporter superfamily. ABCB family. Multidrug resistance exporter (TC 3.A.1.201) subfamily.</text>
</comment>
<dbReference type="EMBL" id="CAJNOV010010880">
    <property type="protein sequence ID" value="CAF1426753.1"/>
    <property type="molecule type" value="Genomic_DNA"/>
</dbReference>
<keyword evidence="3" id="KW-0813">Transport</keyword>
<feature type="non-terminal residue" evidence="12">
    <location>
        <position position="1"/>
    </location>
</feature>
<dbReference type="PROSITE" id="PS00211">
    <property type="entry name" value="ABC_TRANSPORTER_1"/>
    <property type="match status" value="1"/>
</dbReference>
<evidence type="ECO:0000259" key="11">
    <source>
        <dbReference type="PROSITE" id="PS50929"/>
    </source>
</evidence>
<keyword evidence="4 9" id="KW-0812">Transmembrane</keyword>
<evidence type="ECO:0000256" key="5">
    <source>
        <dbReference type="ARBA" id="ARBA00022741"/>
    </source>
</evidence>
<sequence>HTAFAVSGSKLTQKLRAKAFAQLLRQEMAYFDLPENHSGSISNRLSSEALSNQELLGARLGVICEAMATLGFGILLGFVFSWELTLIVFAYIICMFLLAFFQIRWQARLNKCSEHILGQASALATEVLHNMRTVKQLSIEYEILQQFSHLVNQAFTVRRNDTVISGLLLSICWGSQPFFLYILYWIVLVRLESNEMHDKDTLMVFAFVTFAFETLRFINTLTRQMGSSLSAARGFFDLFDRTPTIDNGSVDGRQLENFQGQIEFNQVEFSYPSRPTIRVLNKFQLTIEPGQWVALVGRSGCGKSTVIQLLQRFYDVTHGKVCLDGVDIRDLNIHWLRSQFSLANQEPILFDMTIAENIAYGKVNPSLEDIIEAATKANIHQFVISLPQGYETRVGAKGSHLSGGQKQRIVIARALFRQPKVLLLDEATSAMDSYNEQIVQRALVQAQTEDPNRTSLTIAHRLSTIHSCDVIHVLSKGHIEESGTHTELMQKHGLYYHMYVQTTIE</sequence>
<dbReference type="Pfam" id="PF00664">
    <property type="entry name" value="ABC_membrane"/>
    <property type="match status" value="1"/>
</dbReference>
<dbReference type="PROSITE" id="PS50893">
    <property type="entry name" value="ABC_TRANSPORTER_2"/>
    <property type="match status" value="1"/>
</dbReference>
<proteinExistence type="inferred from homology"/>
<keyword evidence="8 9" id="KW-0472">Membrane</keyword>
<evidence type="ECO:0000313" key="12">
    <source>
        <dbReference type="EMBL" id="CAF1426753.1"/>
    </source>
</evidence>
<dbReference type="InterPro" id="IPR036640">
    <property type="entry name" value="ABC1_TM_sf"/>
</dbReference>
<evidence type="ECO:0000256" key="7">
    <source>
        <dbReference type="ARBA" id="ARBA00022989"/>
    </source>
</evidence>
<organism evidence="12 13">
    <name type="scientific">Rotaria magnacalcarata</name>
    <dbReference type="NCBI Taxonomy" id="392030"/>
    <lineage>
        <taxon>Eukaryota</taxon>
        <taxon>Metazoa</taxon>
        <taxon>Spiralia</taxon>
        <taxon>Gnathifera</taxon>
        <taxon>Rotifera</taxon>
        <taxon>Eurotatoria</taxon>
        <taxon>Bdelloidea</taxon>
        <taxon>Philodinida</taxon>
        <taxon>Philodinidae</taxon>
        <taxon>Rotaria</taxon>
    </lineage>
</organism>
<dbReference type="GO" id="GO:0015421">
    <property type="term" value="F:ABC-type oligopeptide transporter activity"/>
    <property type="evidence" value="ECO:0007669"/>
    <property type="project" value="TreeGrafter"/>
</dbReference>
<dbReference type="GO" id="GO:0016887">
    <property type="term" value="F:ATP hydrolysis activity"/>
    <property type="evidence" value="ECO:0007669"/>
    <property type="project" value="InterPro"/>
</dbReference>
<feature type="domain" description="ABC transmembrane type-1" evidence="11">
    <location>
        <begin position="4"/>
        <end position="230"/>
    </location>
</feature>
<reference evidence="12" key="1">
    <citation type="submission" date="2021-02" db="EMBL/GenBank/DDBJ databases">
        <authorList>
            <person name="Nowell W R."/>
        </authorList>
    </citation>
    <scope>NUCLEOTIDE SEQUENCE</scope>
</reference>
<name>A0A815MMU0_9BILA</name>
<dbReference type="Pfam" id="PF00005">
    <property type="entry name" value="ABC_tran"/>
    <property type="match status" value="1"/>
</dbReference>
<evidence type="ECO:0000256" key="3">
    <source>
        <dbReference type="ARBA" id="ARBA00022448"/>
    </source>
</evidence>
<dbReference type="InterPro" id="IPR011527">
    <property type="entry name" value="ABC1_TM_dom"/>
</dbReference>
<dbReference type="PANTHER" id="PTHR43394">
    <property type="entry name" value="ATP-DEPENDENT PERMEASE MDL1, MITOCHONDRIAL"/>
    <property type="match status" value="1"/>
</dbReference>
<dbReference type="PROSITE" id="PS50929">
    <property type="entry name" value="ABC_TM1F"/>
    <property type="match status" value="1"/>
</dbReference>
<evidence type="ECO:0000256" key="2">
    <source>
        <dbReference type="ARBA" id="ARBA00007577"/>
    </source>
</evidence>
<dbReference type="SMART" id="SM00382">
    <property type="entry name" value="AAA"/>
    <property type="match status" value="1"/>
</dbReference>
<comment type="caution">
    <text evidence="12">The sequence shown here is derived from an EMBL/GenBank/DDBJ whole genome shotgun (WGS) entry which is preliminary data.</text>
</comment>
<dbReference type="InterPro" id="IPR039421">
    <property type="entry name" value="Type_1_exporter"/>
</dbReference>
<dbReference type="InterPro" id="IPR027417">
    <property type="entry name" value="P-loop_NTPase"/>
</dbReference>
<keyword evidence="6" id="KW-0067">ATP-binding</keyword>
<feature type="transmembrane region" description="Helical" evidence="9">
    <location>
        <begin position="86"/>
        <end position="103"/>
    </location>
</feature>